<keyword evidence="1" id="KW-0472">Membrane</keyword>
<accession>A0A238JLR5</accession>
<protein>
    <recommendedName>
        <fullName evidence="4">YrhK domain-containing protein</fullName>
    </recommendedName>
</protein>
<proteinExistence type="predicted"/>
<reference evidence="3" key="1">
    <citation type="submission" date="2017-05" db="EMBL/GenBank/DDBJ databases">
        <authorList>
            <person name="Rodrigo-Torres L."/>
            <person name="Arahal R. D."/>
            <person name="Lucena T."/>
        </authorList>
    </citation>
    <scope>NUCLEOTIDE SEQUENCE [LARGE SCALE GENOMIC DNA]</scope>
    <source>
        <strain evidence="3">CECT 8868</strain>
    </source>
</reference>
<name>A0A238JLR5_9RHOB</name>
<keyword evidence="3" id="KW-1185">Reference proteome</keyword>
<evidence type="ECO:0000256" key="1">
    <source>
        <dbReference type="SAM" id="Phobius"/>
    </source>
</evidence>
<feature type="transmembrane region" description="Helical" evidence="1">
    <location>
        <begin position="71"/>
        <end position="90"/>
    </location>
</feature>
<evidence type="ECO:0000313" key="3">
    <source>
        <dbReference type="Proteomes" id="UP000203464"/>
    </source>
</evidence>
<dbReference type="Proteomes" id="UP000203464">
    <property type="component" value="Unassembled WGS sequence"/>
</dbReference>
<dbReference type="AlphaFoldDB" id="A0A238JLR5"/>
<gene>
    <name evidence="2" type="ORF">OCA8868_00452</name>
</gene>
<feature type="transmembrane region" description="Helical" evidence="1">
    <location>
        <begin position="41"/>
        <end position="59"/>
    </location>
</feature>
<evidence type="ECO:0008006" key="4">
    <source>
        <dbReference type="Google" id="ProtNLM"/>
    </source>
</evidence>
<keyword evidence="1" id="KW-1133">Transmembrane helix</keyword>
<organism evidence="2 3">
    <name type="scientific">Octadecabacter ascidiaceicola</name>
    <dbReference type="NCBI Taxonomy" id="1655543"/>
    <lineage>
        <taxon>Bacteria</taxon>
        <taxon>Pseudomonadati</taxon>
        <taxon>Pseudomonadota</taxon>
        <taxon>Alphaproteobacteria</taxon>
        <taxon>Rhodobacterales</taxon>
        <taxon>Roseobacteraceae</taxon>
        <taxon>Octadecabacter</taxon>
    </lineage>
</organism>
<dbReference type="EMBL" id="FXYD01000001">
    <property type="protein sequence ID" value="SMX31618.1"/>
    <property type="molecule type" value="Genomic_DNA"/>
</dbReference>
<sequence length="109" mass="11916">MATVNKTGAIIENTYHSLNEEVCPVPKSAILENSSSALEEIWQFSVGGFLFSGAFWLGLERLLTVGKDDALFLACIAFVICGGVLAVSGYRQAQRRVSRLEKYIPNDDS</sequence>
<keyword evidence="1" id="KW-0812">Transmembrane</keyword>
<evidence type="ECO:0000313" key="2">
    <source>
        <dbReference type="EMBL" id="SMX31618.1"/>
    </source>
</evidence>